<dbReference type="SUPFAM" id="SSF56784">
    <property type="entry name" value="HAD-like"/>
    <property type="match status" value="1"/>
</dbReference>
<dbReference type="Pfam" id="PF09419">
    <property type="entry name" value="PGP_phosphatase"/>
    <property type="match status" value="1"/>
</dbReference>
<dbReference type="InterPro" id="IPR027706">
    <property type="entry name" value="PGP_Pase"/>
</dbReference>
<comment type="caution">
    <text evidence="2">The sequence shown here is derived from an EMBL/GenBank/DDBJ whole genome shotgun (WGS) entry which is preliminary data.</text>
</comment>
<accession>A0ABY6TXN9</accession>
<reference evidence="2 3" key="1">
    <citation type="submission" date="2019-06" db="EMBL/GenBank/DDBJ databases">
        <authorList>
            <person name="Broberg M."/>
        </authorList>
    </citation>
    <scope>NUCLEOTIDE SEQUENCE [LARGE SCALE GENOMIC DNA]</scope>
</reference>
<dbReference type="NCBIfam" id="TIGR01668">
    <property type="entry name" value="YqeG_hyp_ppase"/>
    <property type="match status" value="1"/>
</dbReference>
<dbReference type="Proteomes" id="UP000766486">
    <property type="component" value="Unassembled WGS sequence"/>
</dbReference>
<evidence type="ECO:0000256" key="1">
    <source>
        <dbReference type="SAM" id="MobiDB-lite"/>
    </source>
</evidence>
<sequence length="440" mass="49492">MINFNLSATFNVVRILFKPSICLPHHTVSNFNDLPIPLDKALQREGRAATDIRAVILDKDDCFAYPDQNEVYPDYKDKFEALRNAYPGRRLLIVSNTAGAQSWDPKLKLATEVETNTCVSVLSHSVKKPGCGKEIMEYFKQHPETGVTHPSQVAVVGDRLTTDMMLANMMGGWGFWIRDGVIPLKKKSFVSVFVFAILLQIAVSNSEQFSRIERPLSAFLMARGVVAMDPRSPFEEHFTTLRCLTPAATTGEMGGKTWNKEEELFFWRTIIPQSPQAANMSDRLKSWDQCAAIMQEMMGRSKRRIYTKTMLYEHYYQNIKTRRHSPQARPFVREHLQELDKHPQTHDEVLGPSTPDNNSSPENRQQDTAMASTDRVAAQDCTPDNTDKTSSSSSARCSPFEALLIATNLEHARTRSTGSSYVDCSMSSTSAISASEVRGY</sequence>
<keyword evidence="3" id="KW-1185">Reference proteome</keyword>
<dbReference type="Gene3D" id="3.40.50.1000">
    <property type="entry name" value="HAD superfamily/HAD-like"/>
    <property type="match status" value="1"/>
</dbReference>
<proteinExistence type="predicted"/>
<feature type="compositionally biased region" description="Polar residues" evidence="1">
    <location>
        <begin position="354"/>
        <end position="371"/>
    </location>
</feature>
<dbReference type="InterPro" id="IPR036412">
    <property type="entry name" value="HAD-like_sf"/>
</dbReference>
<dbReference type="InterPro" id="IPR023214">
    <property type="entry name" value="HAD_sf"/>
</dbReference>
<feature type="region of interest" description="Disordered" evidence="1">
    <location>
        <begin position="341"/>
        <end position="395"/>
    </location>
</feature>
<gene>
    <name evidence="2" type="ORF">CLO192961_LOCUS91457</name>
</gene>
<dbReference type="EMBL" id="CABFNS010000668">
    <property type="protein sequence ID" value="VUC22695.1"/>
    <property type="molecule type" value="Genomic_DNA"/>
</dbReference>
<dbReference type="InterPro" id="IPR010021">
    <property type="entry name" value="PGPP1/Gep4"/>
</dbReference>
<feature type="compositionally biased region" description="Polar residues" evidence="1">
    <location>
        <begin position="382"/>
        <end position="395"/>
    </location>
</feature>
<organism evidence="2 3">
    <name type="scientific">Bionectria ochroleuca</name>
    <name type="common">Gliocladium roseum</name>
    <dbReference type="NCBI Taxonomy" id="29856"/>
    <lineage>
        <taxon>Eukaryota</taxon>
        <taxon>Fungi</taxon>
        <taxon>Dikarya</taxon>
        <taxon>Ascomycota</taxon>
        <taxon>Pezizomycotina</taxon>
        <taxon>Sordariomycetes</taxon>
        <taxon>Hypocreomycetidae</taxon>
        <taxon>Hypocreales</taxon>
        <taxon>Bionectriaceae</taxon>
        <taxon>Clonostachys</taxon>
    </lineage>
</organism>
<name>A0ABY6TXN9_BIOOC</name>
<evidence type="ECO:0000313" key="3">
    <source>
        <dbReference type="Proteomes" id="UP000766486"/>
    </source>
</evidence>
<evidence type="ECO:0000313" key="2">
    <source>
        <dbReference type="EMBL" id="VUC22695.1"/>
    </source>
</evidence>
<protein>
    <submittedName>
        <fullName evidence="2">Uncharacterized protein</fullName>
    </submittedName>
</protein>